<keyword evidence="3" id="KW-0479">Metal-binding</keyword>
<dbReference type="InterPro" id="IPR001906">
    <property type="entry name" value="Terpene_synth_N"/>
</dbReference>
<organism evidence="9 10">
    <name type="scientific">Panicum virgatum</name>
    <name type="common">Blackwell switchgrass</name>
    <dbReference type="NCBI Taxonomy" id="38727"/>
    <lineage>
        <taxon>Eukaryota</taxon>
        <taxon>Viridiplantae</taxon>
        <taxon>Streptophyta</taxon>
        <taxon>Embryophyta</taxon>
        <taxon>Tracheophyta</taxon>
        <taxon>Spermatophyta</taxon>
        <taxon>Magnoliopsida</taxon>
        <taxon>Liliopsida</taxon>
        <taxon>Poales</taxon>
        <taxon>Poaceae</taxon>
        <taxon>PACMAD clade</taxon>
        <taxon>Panicoideae</taxon>
        <taxon>Panicodae</taxon>
        <taxon>Paniceae</taxon>
        <taxon>Panicinae</taxon>
        <taxon>Panicum</taxon>
        <taxon>Panicum sect. Hiantes</taxon>
    </lineage>
</organism>
<dbReference type="Proteomes" id="UP000823388">
    <property type="component" value="Chromosome 3N"/>
</dbReference>
<dbReference type="Gene3D" id="1.50.10.160">
    <property type="match status" value="1"/>
</dbReference>
<keyword evidence="10" id="KW-1185">Reference proteome</keyword>
<evidence type="ECO:0000313" key="9">
    <source>
        <dbReference type="EMBL" id="KAG2620447.1"/>
    </source>
</evidence>
<dbReference type="SUPFAM" id="SSF48239">
    <property type="entry name" value="Terpenoid cyclases/Protein prenyltransferases"/>
    <property type="match status" value="1"/>
</dbReference>
<reference evidence="9" key="1">
    <citation type="submission" date="2020-05" db="EMBL/GenBank/DDBJ databases">
        <title>WGS assembly of Panicum virgatum.</title>
        <authorList>
            <person name="Lovell J.T."/>
            <person name="Jenkins J."/>
            <person name="Shu S."/>
            <person name="Juenger T.E."/>
            <person name="Schmutz J."/>
        </authorList>
    </citation>
    <scope>NUCLEOTIDE SEQUENCE</scope>
    <source>
        <strain evidence="9">AP13</strain>
    </source>
</reference>
<evidence type="ECO:0000256" key="6">
    <source>
        <dbReference type="ARBA" id="ARBA00023239"/>
    </source>
</evidence>
<dbReference type="EMBL" id="CM029042">
    <property type="protein sequence ID" value="KAG2620447.1"/>
    <property type="molecule type" value="Genomic_DNA"/>
</dbReference>
<dbReference type="CDD" id="cd00684">
    <property type="entry name" value="Terpene_cyclase_plant_C1"/>
    <property type="match status" value="1"/>
</dbReference>
<comment type="similarity">
    <text evidence="2">Belongs to the terpene synthase family.</text>
</comment>
<evidence type="ECO:0000256" key="5">
    <source>
        <dbReference type="ARBA" id="ARBA00022842"/>
    </source>
</evidence>
<dbReference type="SUPFAM" id="SSF48576">
    <property type="entry name" value="Terpenoid synthases"/>
    <property type="match status" value="1"/>
</dbReference>
<keyword evidence="4" id="KW-0611">Plant defense</keyword>
<keyword evidence="6" id="KW-0456">Lyase</keyword>
<evidence type="ECO:0000256" key="1">
    <source>
        <dbReference type="ARBA" id="ARBA00001946"/>
    </source>
</evidence>
<comment type="caution">
    <text evidence="9">The sequence shown here is derived from an EMBL/GenBank/DDBJ whole genome shotgun (WGS) entry which is preliminary data.</text>
</comment>
<dbReference type="InterPro" id="IPR008930">
    <property type="entry name" value="Terpenoid_cyclase/PrenylTrfase"/>
</dbReference>
<evidence type="ECO:0000256" key="2">
    <source>
        <dbReference type="ARBA" id="ARBA00006333"/>
    </source>
</evidence>
<evidence type="ECO:0000313" key="10">
    <source>
        <dbReference type="Proteomes" id="UP000823388"/>
    </source>
</evidence>
<dbReference type="GO" id="GO:0006952">
    <property type="term" value="P:defense response"/>
    <property type="evidence" value="ECO:0007669"/>
    <property type="project" value="UniProtKB-KW"/>
</dbReference>
<feature type="domain" description="Terpene synthase metal-binding" evidence="8">
    <location>
        <begin position="323"/>
        <end position="558"/>
    </location>
</feature>
<feature type="domain" description="Terpene synthase N-terminal" evidence="7">
    <location>
        <begin position="58"/>
        <end position="255"/>
    </location>
</feature>
<dbReference type="Pfam" id="PF03936">
    <property type="entry name" value="Terpene_synth_C"/>
    <property type="match status" value="1"/>
</dbReference>
<dbReference type="InterPro" id="IPR050148">
    <property type="entry name" value="Terpene_synthase-like"/>
</dbReference>
<evidence type="ECO:0000259" key="8">
    <source>
        <dbReference type="Pfam" id="PF03936"/>
    </source>
</evidence>
<gene>
    <name evidence="9" type="ORF">PVAP13_3NG111320</name>
</gene>
<dbReference type="GO" id="GO:0010333">
    <property type="term" value="F:terpene synthase activity"/>
    <property type="evidence" value="ECO:0007669"/>
    <property type="project" value="InterPro"/>
</dbReference>
<accession>A0A8T0UDP0</accession>
<dbReference type="Gene3D" id="1.10.600.10">
    <property type="entry name" value="Farnesyl Diphosphate Synthase"/>
    <property type="match status" value="1"/>
</dbReference>
<dbReference type="Pfam" id="PF01397">
    <property type="entry name" value="Terpene_synth"/>
    <property type="match status" value="1"/>
</dbReference>
<dbReference type="Gene3D" id="1.50.10.130">
    <property type="entry name" value="Terpene synthase, N-terminal domain"/>
    <property type="match status" value="1"/>
</dbReference>
<evidence type="ECO:0000256" key="3">
    <source>
        <dbReference type="ARBA" id="ARBA00022723"/>
    </source>
</evidence>
<dbReference type="PANTHER" id="PTHR31739:SF17">
    <property type="entry name" value="ENT-SANDARACOPIMARA-8(14),15-DIENE SYNTHASE, CHLOROPLASTIC"/>
    <property type="match status" value="1"/>
</dbReference>
<dbReference type="InterPro" id="IPR008949">
    <property type="entry name" value="Isoprenoid_synthase_dom_sf"/>
</dbReference>
<dbReference type="PANTHER" id="PTHR31739">
    <property type="entry name" value="ENT-COPALYL DIPHOSPHATE SYNTHASE, CHLOROPLASTIC"/>
    <property type="match status" value="1"/>
</dbReference>
<keyword evidence="5" id="KW-0460">Magnesium</keyword>
<evidence type="ECO:0000259" key="7">
    <source>
        <dbReference type="Pfam" id="PF01397"/>
    </source>
</evidence>
<dbReference type="GO" id="GO:0000287">
    <property type="term" value="F:magnesium ion binding"/>
    <property type="evidence" value="ECO:0007669"/>
    <property type="project" value="InterPro"/>
</dbReference>
<name>A0A8T0UDP0_PANVG</name>
<dbReference type="InterPro" id="IPR036965">
    <property type="entry name" value="Terpene_synth_N_sf"/>
</dbReference>
<dbReference type="InterPro" id="IPR044814">
    <property type="entry name" value="Terpene_cyclase_plant_C1"/>
</dbReference>
<evidence type="ECO:0000256" key="4">
    <source>
        <dbReference type="ARBA" id="ARBA00022821"/>
    </source>
</evidence>
<proteinExistence type="inferred from homology"/>
<dbReference type="AlphaFoldDB" id="A0A8T0UDP0"/>
<protein>
    <submittedName>
        <fullName evidence="9">Uncharacterized protein</fullName>
    </submittedName>
</protein>
<comment type="cofactor">
    <cofactor evidence="1">
        <name>Mg(2+)</name>
        <dbReference type="ChEBI" id="CHEBI:18420"/>
    </cofactor>
</comment>
<dbReference type="InterPro" id="IPR005630">
    <property type="entry name" value="Terpene_synthase_metal-bd"/>
</dbReference>
<dbReference type="GO" id="GO:0016102">
    <property type="term" value="P:diterpenoid biosynthetic process"/>
    <property type="evidence" value="ECO:0007669"/>
    <property type="project" value="InterPro"/>
</dbReference>
<sequence>MVAHAISMGLEIPLVPQADVDAVLRLRYSELIRGMAASGGSQAFMAYMAEGLGDLLDWDQAAAAYQRKNGSFFDSPAATAAAAIHSHNDRALDYLDSVVGEFGSAVPTVYPRSAYSRLRMVDTLEKMGISRSFLSEINTTLDMIYRSWLANDEEIMLDMATCAMAFRLLRLHGYDVSSDGLAQFSNESSFHGSIQGHLNDTEALLELLKASHVQITDDELVLESIGSWSSQLLKQQLCSGRISRHVDPAEVEHVLKFPFYSNVDRLEHRWNIEHFKKQNFQKLKSEYRTCDADEEIMSLAVDEFHSCQAAYQEELRCIERWVKEVRLDELDYARVMPLICLLPSASTMFPAELSEARIVAAKTNILATIVDDLFDVGESREEMENLVTLIEMWDAYERVGFFSERVEIVFRAVYDTSNDIAVRAAAVQNRNIIHHIAERWAELARVMMVEAEWRMSGHTPSMDEYMAVAEPSYALGTTVLTFLYFVGPELSEDVVRGSEYGELFRHINICGRLLNDLQSYEREKDQGKINSVLLLAGRLGGSVEAAKAELRSVIAASRRALLRMLVRDGGEVPWQCRREFWNISKVVHLIYMEVDGYASPKEMMRASNEVMIEPLRVVRKTKTHTPVESYKFGQACLS</sequence>
<dbReference type="FunFam" id="1.50.10.130:FF:000003">
    <property type="entry name" value="Ent-cassa-12,15-diene synthase"/>
    <property type="match status" value="1"/>
</dbReference>
<dbReference type="FunFam" id="1.10.600.10:FF:000005">
    <property type="entry name" value="Ent-kaur-16-ene synthase, chloroplastic"/>
    <property type="match status" value="1"/>
</dbReference>